<dbReference type="Gene3D" id="3.90.241.10">
    <property type="entry name" value="Foki Restriction Endonuclease, Chain A, domain 1"/>
    <property type="match status" value="1"/>
</dbReference>
<dbReference type="AlphaFoldDB" id="A0A317YRR1"/>
<proteinExistence type="predicted"/>
<dbReference type="Pfam" id="PF16902">
    <property type="entry name" value="FokI_D3"/>
    <property type="match status" value="1"/>
</dbReference>
<dbReference type="InterPro" id="IPR031655">
    <property type="entry name" value="FokI_D3"/>
</dbReference>
<evidence type="ECO:0000259" key="1">
    <source>
        <dbReference type="Pfam" id="PF02980"/>
    </source>
</evidence>
<evidence type="ECO:0000259" key="3">
    <source>
        <dbReference type="Pfam" id="PF09254"/>
    </source>
</evidence>
<dbReference type="CDD" id="cd22327">
    <property type="entry name" value="FokI_nuclease-like"/>
    <property type="match status" value="1"/>
</dbReference>
<sequence length="582" mass="67455">MNIRSFGWIQNPSDFNKLKKTVAIFDNDSKQYNLLKEKLVEENLYHFKDIQKSLQTKLDNGCEEFTYSELVGRNLNKYGKTPKSRKYSVPNALIQISLESQSSNTRGKKFTDEWSSDGFLRWAVSLNFVEHNREEDTFKITDKGIEFIKTETEEEMHQVLKEALLRYPPATRVLEILDKHPNVTKFFIGNRIGFKDEPGFTSYPEELMIEWIKESVDKNEENKIRTDVEGTADKYARMICGWLKKVGYVNQKSSKYTSSTNENKEITGFTQYSITGKGKHALKQVQGNSSNSKNTKFLLWEFLAVKGKGKNYIRTRRATILKFLEKSTSFKNLINHLKHQGFNDSVNVIKNDIEGLNNIGIRIDLTDNSVRLLDKINNFHIPKMDVNLSNEEKDTLKVKEFFISETSIPNKFITLLDLAYDGNSNRDFEIITSEFIREVYKLNTKHLGGTRKPDILIWNEKFGIIADTKAYSKGYKKNISEEDKMVRYIDENTKRSKEDNPNEWWINFGENIPSNNYFYLWISSEFIGKFGEQLKETASRTNTNGASLNVYQLLMGGHLAQIGRFNVNNLPAFMNNSEIKFS</sequence>
<evidence type="ECO:0000313" key="6">
    <source>
        <dbReference type="Proteomes" id="UP000246800"/>
    </source>
</evidence>
<evidence type="ECO:0000259" key="2">
    <source>
        <dbReference type="Pfam" id="PF02981"/>
    </source>
</evidence>
<dbReference type="SUPFAM" id="SSF46785">
    <property type="entry name" value="Winged helix' DNA-binding domain"/>
    <property type="match status" value="3"/>
</dbReference>
<keyword evidence="5" id="KW-0255">Endonuclease</keyword>
<dbReference type="SUPFAM" id="SSF52980">
    <property type="entry name" value="Restriction endonuclease-like"/>
    <property type="match status" value="1"/>
</dbReference>
<accession>A0A317YRR1</accession>
<protein>
    <submittedName>
        <fullName evidence="5">Restriction endonuclease</fullName>
    </submittedName>
</protein>
<dbReference type="Gene3D" id="3.40.91.30">
    <property type="match status" value="1"/>
</dbReference>
<feature type="domain" description="FokI recognition" evidence="2">
    <location>
        <begin position="4"/>
        <end position="149"/>
    </location>
</feature>
<dbReference type="InterPro" id="IPR036390">
    <property type="entry name" value="WH_DNA-bd_sf"/>
</dbReference>
<dbReference type="Gene3D" id="1.10.10.10">
    <property type="entry name" value="Winged helix-like DNA-binding domain superfamily/Winged helix DNA-binding domain"/>
    <property type="match status" value="1"/>
</dbReference>
<dbReference type="GO" id="GO:0009307">
    <property type="term" value="P:DNA restriction-modification system"/>
    <property type="evidence" value="ECO:0007669"/>
    <property type="project" value="InterPro"/>
</dbReference>
<feature type="domain" description="FokI D3" evidence="4">
    <location>
        <begin position="303"/>
        <end position="367"/>
    </location>
</feature>
<evidence type="ECO:0000259" key="4">
    <source>
        <dbReference type="Pfam" id="PF16902"/>
    </source>
</evidence>
<dbReference type="InterPro" id="IPR036388">
    <property type="entry name" value="WH-like_DNA-bd_sf"/>
</dbReference>
<dbReference type="InterPro" id="IPR004234">
    <property type="entry name" value="FokI_D1"/>
</dbReference>
<dbReference type="Pfam" id="PF02981">
    <property type="entry name" value="FokI_D1"/>
    <property type="match status" value="1"/>
</dbReference>
<dbReference type="EMBL" id="QEIT01000026">
    <property type="protein sequence ID" value="PWZ75481.1"/>
    <property type="molecule type" value="Genomic_DNA"/>
</dbReference>
<dbReference type="InterPro" id="IPR015334">
    <property type="entry name" value="FokI_cleavage_dom"/>
</dbReference>
<dbReference type="GO" id="GO:0003677">
    <property type="term" value="F:DNA binding"/>
    <property type="evidence" value="ECO:0007669"/>
    <property type="project" value="InterPro"/>
</dbReference>
<dbReference type="CDD" id="cd00941">
    <property type="entry name" value="FokI_N"/>
    <property type="match status" value="1"/>
</dbReference>
<keyword evidence="5" id="KW-0378">Hydrolase</keyword>
<evidence type="ECO:0000313" key="5">
    <source>
        <dbReference type="EMBL" id="PWZ75481.1"/>
    </source>
</evidence>
<comment type="caution">
    <text evidence="5">The sequence shown here is derived from an EMBL/GenBank/DDBJ whole genome shotgun (WGS) entry which is preliminary data.</text>
</comment>
<gene>
    <name evidence="5" type="ORF">DD902_05420</name>
</gene>
<dbReference type="Proteomes" id="UP000246800">
    <property type="component" value="Unassembled WGS sequence"/>
</dbReference>
<dbReference type="InterPro" id="IPR011335">
    <property type="entry name" value="Restrct_endonuc-II-like"/>
</dbReference>
<name>A0A317YRR1_STAPS</name>
<reference evidence="5 6" key="1">
    <citation type="journal article" date="2018" name="Vet. Microbiol.">
        <title>Clonal diversity and geographic distribution of methicillin-resistant Staphylococcus pseudintermedius from Australian animals: Discovery of novel sequence types.</title>
        <authorList>
            <person name="Worthing K.A."/>
            <person name="Abraham S."/>
            <person name="Coombs G.W."/>
            <person name="Pang S."/>
            <person name="Saputra S."/>
            <person name="Jordan D."/>
            <person name="Trott D.J."/>
            <person name="Norris J.M."/>
        </authorList>
    </citation>
    <scope>NUCLEOTIDE SEQUENCE [LARGE SCALE GENOMIC DNA]</scope>
    <source>
        <strain evidence="5 6">ST525 1</strain>
    </source>
</reference>
<dbReference type="Pfam" id="PF02980">
    <property type="entry name" value="FokI_dom_2"/>
    <property type="match status" value="1"/>
</dbReference>
<dbReference type="GO" id="GO:0009036">
    <property type="term" value="F:type II site-specific deoxyribonuclease activity"/>
    <property type="evidence" value="ECO:0007669"/>
    <property type="project" value="InterPro"/>
</dbReference>
<feature type="domain" description="FokI cleavage" evidence="3">
    <location>
        <begin position="409"/>
        <end position="559"/>
    </location>
</feature>
<organism evidence="5 6">
    <name type="scientific">Staphylococcus pseudintermedius</name>
    <dbReference type="NCBI Taxonomy" id="283734"/>
    <lineage>
        <taxon>Bacteria</taxon>
        <taxon>Bacillati</taxon>
        <taxon>Bacillota</taxon>
        <taxon>Bacilli</taxon>
        <taxon>Bacillales</taxon>
        <taxon>Staphylococcaceae</taxon>
        <taxon>Staphylococcus</taxon>
        <taxon>Staphylococcus intermedius group</taxon>
    </lineage>
</organism>
<dbReference type="Pfam" id="PF09254">
    <property type="entry name" value="FokI_cleav_dom"/>
    <property type="match status" value="1"/>
</dbReference>
<keyword evidence="5" id="KW-0540">Nuclease</keyword>
<feature type="domain" description="FokI recognition" evidence="1">
    <location>
        <begin position="159"/>
        <end position="290"/>
    </location>
</feature>
<dbReference type="InterPro" id="IPR004233">
    <property type="entry name" value="FokI_D2"/>
</dbReference>
<dbReference type="InterPro" id="IPR044945">
    <property type="entry name" value="FokI_dom_1_2"/>
</dbReference>